<dbReference type="EMBL" id="CADEAL010002046">
    <property type="protein sequence ID" value="CAB1437595.1"/>
    <property type="molecule type" value="Genomic_DNA"/>
</dbReference>
<evidence type="ECO:0000313" key="1">
    <source>
        <dbReference type="EMBL" id="CAB1437595.1"/>
    </source>
</evidence>
<dbReference type="Proteomes" id="UP001153269">
    <property type="component" value="Unassembled WGS sequence"/>
</dbReference>
<keyword evidence="2" id="KW-1185">Reference proteome</keyword>
<sequence>MNYSSFCFLGEISTASIFTARYRLSGYGGGAAHSLCSRRPVSSDWHAQCVSWTDLRACVALLLKFHCQIPDEERVAGSAWLTGLSPPACLMKRTPSLIDGMTTSCKNLGMLLLLLLLLDEEMTDIPSHFHPCSRFVESTERRQDVSLGMRR</sequence>
<evidence type="ECO:0000313" key="2">
    <source>
        <dbReference type="Proteomes" id="UP001153269"/>
    </source>
</evidence>
<reference evidence="1" key="1">
    <citation type="submission" date="2020-03" db="EMBL/GenBank/DDBJ databases">
        <authorList>
            <person name="Weist P."/>
        </authorList>
    </citation>
    <scope>NUCLEOTIDE SEQUENCE</scope>
</reference>
<protein>
    <submittedName>
        <fullName evidence="1">Uncharacterized protein</fullName>
    </submittedName>
</protein>
<gene>
    <name evidence="1" type="ORF">PLEPLA_LOCUS25633</name>
</gene>
<comment type="caution">
    <text evidence="1">The sequence shown here is derived from an EMBL/GenBank/DDBJ whole genome shotgun (WGS) entry which is preliminary data.</text>
</comment>
<dbReference type="AlphaFoldDB" id="A0A9N7YUC2"/>
<accession>A0A9N7YUC2</accession>
<proteinExistence type="predicted"/>
<name>A0A9N7YUC2_PLEPL</name>
<organism evidence="1 2">
    <name type="scientific">Pleuronectes platessa</name>
    <name type="common">European plaice</name>
    <dbReference type="NCBI Taxonomy" id="8262"/>
    <lineage>
        <taxon>Eukaryota</taxon>
        <taxon>Metazoa</taxon>
        <taxon>Chordata</taxon>
        <taxon>Craniata</taxon>
        <taxon>Vertebrata</taxon>
        <taxon>Euteleostomi</taxon>
        <taxon>Actinopterygii</taxon>
        <taxon>Neopterygii</taxon>
        <taxon>Teleostei</taxon>
        <taxon>Neoteleostei</taxon>
        <taxon>Acanthomorphata</taxon>
        <taxon>Carangaria</taxon>
        <taxon>Pleuronectiformes</taxon>
        <taxon>Pleuronectoidei</taxon>
        <taxon>Pleuronectidae</taxon>
        <taxon>Pleuronectes</taxon>
    </lineage>
</organism>